<comment type="caution">
    <text evidence="1">The sequence shown here is derived from an EMBL/GenBank/DDBJ whole genome shotgun (WGS) entry which is preliminary data.</text>
</comment>
<proteinExistence type="predicted"/>
<dbReference type="Proteomes" id="UP001163046">
    <property type="component" value="Unassembled WGS sequence"/>
</dbReference>
<gene>
    <name evidence="1" type="ORF">OS493_037613</name>
</gene>
<reference evidence="1" key="1">
    <citation type="submission" date="2023-01" db="EMBL/GenBank/DDBJ databases">
        <title>Genome assembly of the deep-sea coral Lophelia pertusa.</title>
        <authorList>
            <person name="Herrera S."/>
            <person name="Cordes E."/>
        </authorList>
    </citation>
    <scope>NUCLEOTIDE SEQUENCE</scope>
    <source>
        <strain evidence="1">USNM1676648</strain>
        <tissue evidence="1">Polyp</tissue>
    </source>
</reference>
<accession>A0A9W9ZIF1</accession>
<protein>
    <submittedName>
        <fullName evidence="1">Uncharacterized protein</fullName>
    </submittedName>
</protein>
<keyword evidence="2" id="KW-1185">Reference proteome</keyword>
<sequence>MDYGRLDDVFGNKVGVPLGSKKFFAKHSYGVDSLTEYSTESELLKSLQNDAMEKIWLLATANNKTKYANNFMIVDVLEDIMEAPGLGVQIQMVNRTKQDENFTECLKNWSRKMEDAGAANLPTIAGIGDFGR</sequence>
<dbReference type="EMBL" id="MU825946">
    <property type="protein sequence ID" value="KAJ7382025.1"/>
    <property type="molecule type" value="Genomic_DNA"/>
</dbReference>
<evidence type="ECO:0000313" key="1">
    <source>
        <dbReference type="EMBL" id="KAJ7382025.1"/>
    </source>
</evidence>
<dbReference type="AlphaFoldDB" id="A0A9W9ZIF1"/>
<name>A0A9W9ZIF1_9CNID</name>
<organism evidence="1 2">
    <name type="scientific">Desmophyllum pertusum</name>
    <dbReference type="NCBI Taxonomy" id="174260"/>
    <lineage>
        <taxon>Eukaryota</taxon>
        <taxon>Metazoa</taxon>
        <taxon>Cnidaria</taxon>
        <taxon>Anthozoa</taxon>
        <taxon>Hexacorallia</taxon>
        <taxon>Scleractinia</taxon>
        <taxon>Caryophylliina</taxon>
        <taxon>Caryophylliidae</taxon>
        <taxon>Desmophyllum</taxon>
    </lineage>
</organism>
<evidence type="ECO:0000313" key="2">
    <source>
        <dbReference type="Proteomes" id="UP001163046"/>
    </source>
</evidence>